<dbReference type="EMBL" id="KT997799">
    <property type="protein sequence ID" value="ANO58129.1"/>
    <property type="molecule type" value="Genomic_DNA"/>
</dbReference>
<name>A0A1B0Z1R2_9BACT</name>
<sequence>MAVPTTKATLKSYCLRALGFGVIDINVSDDQADDRLDEALQYFAQYHYDGIEKMYLKHLITSDDVTRARSDASTTATDTVDSSITATWKEGKNFIPIPSSVVSVVQVFPFTDTGAGSNMFDIRYQLRLNDLFDFSSTSVIQYEMTMNNIDLLEHILVGETPIRFNQHQNRLYVDMDWENDITADVDYMIIECYRKLDPTTYTDIYDDIYLKRYATALIKKQWGANLSKFNGVTMLGGVTMNGEQLYTQALEEQNKLEEEIQLAFELPINYMVG</sequence>
<protein>
    <submittedName>
        <fullName evidence="1">Neck protein</fullName>
    </submittedName>
</protein>
<proteinExistence type="predicted"/>
<dbReference type="AlphaFoldDB" id="A0A1B0Z1R2"/>
<reference evidence="1" key="1">
    <citation type="submission" date="2015-11" db="EMBL/GenBank/DDBJ databases">
        <title>Genomes of Abundant and Widespread Viruses from the Deep Ocean.</title>
        <authorList>
            <person name="Mizuno C.M."/>
            <person name="Ghai R."/>
            <person name="Saghai A."/>
            <person name="Lopez-Garcia P."/>
            <person name="Rodriguez-Valera F."/>
        </authorList>
    </citation>
    <scope>NUCLEOTIDE SEQUENCE</scope>
</reference>
<evidence type="ECO:0000313" key="1">
    <source>
        <dbReference type="EMBL" id="ANO58129.1"/>
    </source>
</evidence>
<accession>A0A1B0Z1R2</accession>
<organism evidence="1">
    <name type="scientific">uncultured Bacteroidota bacterium</name>
    <dbReference type="NCBI Taxonomy" id="152509"/>
    <lineage>
        <taxon>Bacteria</taxon>
        <taxon>Pseudomonadati</taxon>
        <taxon>Bacteroidota</taxon>
        <taxon>environmental samples</taxon>
    </lineage>
</organism>